<name>A0A5J5B8C2_9ASTE</name>
<feature type="region of interest" description="Disordered" evidence="1">
    <location>
        <begin position="26"/>
        <end position="54"/>
    </location>
</feature>
<organism evidence="3 4">
    <name type="scientific">Nyssa sinensis</name>
    <dbReference type="NCBI Taxonomy" id="561372"/>
    <lineage>
        <taxon>Eukaryota</taxon>
        <taxon>Viridiplantae</taxon>
        <taxon>Streptophyta</taxon>
        <taxon>Embryophyta</taxon>
        <taxon>Tracheophyta</taxon>
        <taxon>Spermatophyta</taxon>
        <taxon>Magnoliopsida</taxon>
        <taxon>eudicotyledons</taxon>
        <taxon>Gunneridae</taxon>
        <taxon>Pentapetalae</taxon>
        <taxon>asterids</taxon>
        <taxon>Cornales</taxon>
        <taxon>Nyssaceae</taxon>
        <taxon>Nyssa</taxon>
    </lineage>
</organism>
<evidence type="ECO:0000313" key="3">
    <source>
        <dbReference type="EMBL" id="KAA8538939.1"/>
    </source>
</evidence>
<protein>
    <recommendedName>
        <fullName evidence="2">CRIB domain-containing protein</fullName>
    </recommendedName>
</protein>
<evidence type="ECO:0000256" key="1">
    <source>
        <dbReference type="SAM" id="MobiDB-lite"/>
    </source>
</evidence>
<dbReference type="OrthoDB" id="678664at2759"/>
<dbReference type="InterPro" id="IPR000095">
    <property type="entry name" value="CRIB_dom"/>
</dbReference>
<keyword evidence="4" id="KW-1185">Reference proteome</keyword>
<dbReference type="AlphaFoldDB" id="A0A5J5B8C2"/>
<evidence type="ECO:0000259" key="2">
    <source>
        <dbReference type="PROSITE" id="PS50108"/>
    </source>
</evidence>
<sequence>MRDRMERLVVLPFTVGCVSHSSVAVIEQQPRRSKPHTNSSAIGTQEEEDDKESLSSVNMRSSSFRFLALPKPNVSTGFYRLFKSFKSFSHLFVYKEEMETEMEIGFPTDVKHVTHVGLDGSATTNPIRGWDNLIAPELLSLPSVNSLRQFELAMAATQADAPHLNVSS</sequence>
<dbReference type="PANTHER" id="PTHR46931:SF6">
    <property type="entry name" value="CRIB DOMAIN-CONTAINING PROTEIN RIC4"/>
    <property type="match status" value="1"/>
</dbReference>
<dbReference type="CDD" id="cd00132">
    <property type="entry name" value="CRIB"/>
    <property type="match status" value="1"/>
</dbReference>
<dbReference type="PROSITE" id="PS50108">
    <property type="entry name" value="CRIB"/>
    <property type="match status" value="1"/>
</dbReference>
<accession>A0A5J5B8C2</accession>
<dbReference type="Proteomes" id="UP000325577">
    <property type="component" value="Linkage Group LG14"/>
</dbReference>
<proteinExistence type="predicted"/>
<reference evidence="3 4" key="1">
    <citation type="submission" date="2019-09" db="EMBL/GenBank/DDBJ databases">
        <title>A chromosome-level genome assembly of the Chinese tupelo Nyssa sinensis.</title>
        <authorList>
            <person name="Yang X."/>
            <person name="Kang M."/>
            <person name="Yang Y."/>
            <person name="Xiong H."/>
            <person name="Wang M."/>
            <person name="Zhang Z."/>
            <person name="Wang Z."/>
            <person name="Wu H."/>
            <person name="Ma T."/>
            <person name="Liu J."/>
            <person name="Xi Z."/>
        </authorList>
    </citation>
    <scope>NUCLEOTIDE SEQUENCE [LARGE SCALE GENOMIC DNA]</scope>
    <source>
        <strain evidence="3">J267</strain>
        <tissue evidence="3">Leaf</tissue>
    </source>
</reference>
<dbReference type="PANTHER" id="PTHR46931">
    <property type="entry name" value="CRIB DOMAIN-CONTAINING PROTEIN RIC2"/>
    <property type="match status" value="1"/>
</dbReference>
<evidence type="ECO:0000313" key="4">
    <source>
        <dbReference type="Proteomes" id="UP000325577"/>
    </source>
</evidence>
<dbReference type="InterPro" id="IPR044509">
    <property type="entry name" value="RIC2/4"/>
</dbReference>
<dbReference type="EMBL" id="CM018037">
    <property type="protein sequence ID" value="KAA8538939.1"/>
    <property type="molecule type" value="Genomic_DNA"/>
</dbReference>
<feature type="domain" description="CRIB" evidence="2">
    <location>
        <begin position="104"/>
        <end position="117"/>
    </location>
</feature>
<gene>
    <name evidence="3" type="ORF">F0562_025631</name>
</gene>